<evidence type="ECO:0000256" key="1">
    <source>
        <dbReference type="SAM" id="MobiDB-lite"/>
    </source>
</evidence>
<keyword evidence="3" id="KW-1185">Reference proteome</keyword>
<evidence type="ECO:0000313" key="2">
    <source>
        <dbReference type="EMBL" id="CAK9256070.1"/>
    </source>
</evidence>
<feature type="compositionally biased region" description="Basic and acidic residues" evidence="1">
    <location>
        <begin position="78"/>
        <end position="88"/>
    </location>
</feature>
<sequence>MEVEWAKLRARRVEEGPSVLSMNAMAEAIKVLQTLMVSKRETNMQLSLELKEAQREKGHGPSKEATKAMKTQMLDPFMGKDTEAKKVR</sequence>
<dbReference type="Proteomes" id="UP001497444">
    <property type="component" value="Chromosome 1"/>
</dbReference>
<accession>A0ABP0VNM8</accession>
<reference evidence="2 3" key="1">
    <citation type="submission" date="2024-02" db="EMBL/GenBank/DDBJ databases">
        <authorList>
            <consortium name="ELIXIR-Norway"/>
            <consortium name="Elixir Norway"/>
        </authorList>
    </citation>
    <scope>NUCLEOTIDE SEQUENCE [LARGE SCALE GENOMIC DNA]</scope>
</reference>
<gene>
    <name evidence="2" type="ORF">CSSPJE1EN1_LOCUS1548</name>
</gene>
<organism evidence="2 3">
    <name type="scientific">Sphagnum jensenii</name>
    <dbReference type="NCBI Taxonomy" id="128206"/>
    <lineage>
        <taxon>Eukaryota</taxon>
        <taxon>Viridiplantae</taxon>
        <taxon>Streptophyta</taxon>
        <taxon>Embryophyta</taxon>
        <taxon>Bryophyta</taxon>
        <taxon>Sphagnophytina</taxon>
        <taxon>Sphagnopsida</taxon>
        <taxon>Sphagnales</taxon>
        <taxon>Sphagnaceae</taxon>
        <taxon>Sphagnum</taxon>
    </lineage>
</organism>
<feature type="region of interest" description="Disordered" evidence="1">
    <location>
        <begin position="52"/>
        <end position="88"/>
    </location>
</feature>
<proteinExistence type="predicted"/>
<dbReference type="EMBL" id="OZ020096">
    <property type="protein sequence ID" value="CAK9256070.1"/>
    <property type="molecule type" value="Genomic_DNA"/>
</dbReference>
<protein>
    <submittedName>
        <fullName evidence="2">Uncharacterized protein</fullName>
    </submittedName>
</protein>
<name>A0ABP0VNM8_9BRYO</name>
<feature type="compositionally biased region" description="Basic and acidic residues" evidence="1">
    <location>
        <begin position="52"/>
        <end position="67"/>
    </location>
</feature>
<evidence type="ECO:0000313" key="3">
    <source>
        <dbReference type="Proteomes" id="UP001497444"/>
    </source>
</evidence>